<sequence>MKKMLLTATLIALSTGAFAADHIERQVYQDPGFEQNRAKAVKMLEARGYKVVDIDADDHMGKPALDVEAFKGNQEYDIKLSYPDLRILQERPDRK</sequence>
<dbReference type="AlphaFoldDB" id="G4CSM4"/>
<dbReference type="PATRIC" id="fig|1030841.3.peg.2096"/>
<evidence type="ECO:0000259" key="2">
    <source>
        <dbReference type="Pfam" id="PF13670"/>
    </source>
</evidence>
<feature type="domain" description="PepSY" evidence="2">
    <location>
        <begin position="4"/>
        <end position="90"/>
    </location>
</feature>
<keyword evidence="1" id="KW-0732">Signal</keyword>
<feature type="chain" id="PRO_5003462286" description="PepSY domain-containing protein" evidence="1">
    <location>
        <begin position="20"/>
        <end position="95"/>
    </location>
</feature>
<dbReference type="EMBL" id="AGAZ01000070">
    <property type="protein sequence ID" value="EGZ44580.1"/>
    <property type="molecule type" value="Genomic_DNA"/>
</dbReference>
<dbReference type="HOGENOM" id="CLU_2274355_0_0_4"/>
<dbReference type="Proteomes" id="UP000005336">
    <property type="component" value="Unassembled WGS sequence"/>
</dbReference>
<dbReference type="STRING" id="1030841.HMPREF9370_2106"/>
<organism evidence="3 4">
    <name type="scientific">Neisseria wadsworthii 9715</name>
    <dbReference type="NCBI Taxonomy" id="1030841"/>
    <lineage>
        <taxon>Bacteria</taxon>
        <taxon>Pseudomonadati</taxon>
        <taxon>Pseudomonadota</taxon>
        <taxon>Betaproteobacteria</taxon>
        <taxon>Neisseriales</taxon>
        <taxon>Neisseriaceae</taxon>
        <taxon>Neisseria</taxon>
    </lineage>
</organism>
<gene>
    <name evidence="3" type="ORF">HMPREF9370_2106</name>
</gene>
<evidence type="ECO:0000313" key="3">
    <source>
        <dbReference type="EMBL" id="EGZ44580.1"/>
    </source>
</evidence>
<protein>
    <recommendedName>
        <fullName evidence="2">PepSY domain-containing protein</fullName>
    </recommendedName>
</protein>
<dbReference type="Pfam" id="PF13670">
    <property type="entry name" value="PepSY_2"/>
    <property type="match status" value="1"/>
</dbReference>
<name>G4CSM4_9NEIS</name>
<accession>G4CSM4</accession>
<dbReference type="OrthoDB" id="6647923at2"/>
<keyword evidence="4" id="KW-1185">Reference proteome</keyword>
<evidence type="ECO:0000313" key="4">
    <source>
        <dbReference type="Proteomes" id="UP000005336"/>
    </source>
</evidence>
<dbReference type="RefSeq" id="WP_009117246.1">
    <property type="nucleotide sequence ID" value="NZ_JH165159.1"/>
</dbReference>
<dbReference type="InterPro" id="IPR025711">
    <property type="entry name" value="PepSY"/>
</dbReference>
<proteinExistence type="predicted"/>
<feature type="signal peptide" evidence="1">
    <location>
        <begin position="1"/>
        <end position="19"/>
    </location>
</feature>
<evidence type="ECO:0000256" key="1">
    <source>
        <dbReference type="SAM" id="SignalP"/>
    </source>
</evidence>
<comment type="caution">
    <text evidence="3">The sequence shown here is derived from an EMBL/GenBank/DDBJ whole genome shotgun (WGS) entry which is preliminary data.</text>
</comment>
<reference evidence="3 4" key="1">
    <citation type="submission" date="2011-06" db="EMBL/GenBank/DDBJ databases">
        <authorList>
            <person name="Muzny D."/>
            <person name="Qin X."/>
            <person name="Deng J."/>
            <person name="Jiang H."/>
            <person name="Liu Y."/>
            <person name="Qu J."/>
            <person name="Song X.-Z."/>
            <person name="Zhang L."/>
            <person name="Thornton R."/>
            <person name="Coyle M."/>
            <person name="Francisco L."/>
            <person name="Jackson L."/>
            <person name="Javaid M."/>
            <person name="Korchina V."/>
            <person name="Kovar C."/>
            <person name="Mata R."/>
            <person name="Mathew T."/>
            <person name="Ngo R."/>
            <person name="Nguyen L."/>
            <person name="Nguyen N."/>
            <person name="Okwuonu G."/>
            <person name="Ongeri F."/>
            <person name="Pham C."/>
            <person name="Simmons D."/>
            <person name="Wilczek-Boney K."/>
            <person name="Hale W."/>
            <person name="Jakkamsetti A."/>
            <person name="Pham P."/>
            <person name="Ruth R."/>
            <person name="San Lucas F."/>
            <person name="Warren J."/>
            <person name="Zhang J."/>
            <person name="Zhao Z."/>
            <person name="Zhou C."/>
            <person name="Zhu D."/>
            <person name="Lee S."/>
            <person name="Bess C."/>
            <person name="Blankenburg K."/>
            <person name="Forbes L."/>
            <person name="Fu Q."/>
            <person name="Gubbala S."/>
            <person name="Hirani K."/>
            <person name="Jayaseelan J.C."/>
            <person name="Lara F."/>
            <person name="Munidasa M."/>
            <person name="Palculict T."/>
            <person name="Patil S."/>
            <person name="Pu L.-L."/>
            <person name="Saada N."/>
            <person name="Tang L."/>
            <person name="Weissenberger G."/>
            <person name="Zhu Y."/>
            <person name="Hemphill L."/>
            <person name="Shang Y."/>
            <person name="Youmans B."/>
            <person name="Ayvaz T."/>
            <person name="Ross M."/>
            <person name="Santibanez J."/>
            <person name="Aqrawi P."/>
            <person name="Gross S."/>
            <person name="Joshi V."/>
            <person name="Fowler G."/>
            <person name="Nazareth L."/>
            <person name="Reid J."/>
            <person name="Worley K."/>
            <person name="Petrosino J."/>
            <person name="Highlander S."/>
            <person name="Gibbs R."/>
        </authorList>
    </citation>
    <scope>NUCLEOTIDE SEQUENCE [LARGE SCALE GENOMIC DNA]</scope>
    <source>
        <strain evidence="3 4">9715</strain>
    </source>
</reference>